<comment type="caution">
    <text evidence="2">The sequence shown here is derived from an EMBL/GenBank/DDBJ whole genome shotgun (WGS) entry which is preliminary data.</text>
</comment>
<reference evidence="2" key="1">
    <citation type="submission" date="2017-07" db="EMBL/GenBank/DDBJ databases">
        <title>Taro Niue Genome Assembly and Annotation.</title>
        <authorList>
            <person name="Atibalentja N."/>
            <person name="Keating K."/>
            <person name="Fields C.J."/>
        </authorList>
    </citation>
    <scope>NUCLEOTIDE SEQUENCE</scope>
    <source>
        <strain evidence="2">Niue_2</strain>
        <tissue evidence="2">Leaf</tissue>
    </source>
</reference>
<dbReference type="EMBL" id="NMUH01000370">
    <property type="protein sequence ID" value="MQL77870.1"/>
    <property type="molecule type" value="Genomic_DNA"/>
</dbReference>
<feature type="transmembrane region" description="Helical" evidence="1">
    <location>
        <begin position="120"/>
        <end position="146"/>
    </location>
</feature>
<keyword evidence="1" id="KW-1133">Transmembrane helix</keyword>
<keyword evidence="1" id="KW-0472">Membrane</keyword>
<dbReference type="PANTHER" id="PTHR35307:SF3">
    <property type="entry name" value="DUF4220 DOMAIN-CONTAINING PROTEIN"/>
    <property type="match status" value="1"/>
</dbReference>
<dbReference type="AlphaFoldDB" id="A0A843U790"/>
<feature type="transmembrane region" description="Helical" evidence="1">
    <location>
        <begin position="91"/>
        <end position="108"/>
    </location>
</feature>
<evidence type="ECO:0000313" key="2">
    <source>
        <dbReference type="EMBL" id="MQL77870.1"/>
    </source>
</evidence>
<accession>A0A843U790</accession>
<feature type="transmembrane region" description="Helical" evidence="1">
    <location>
        <begin position="272"/>
        <end position="294"/>
    </location>
</feature>
<dbReference type="OrthoDB" id="1915303at2759"/>
<keyword evidence="3" id="KW-1185">Reference proteome</keyword>
<keyword evidence="1" id="KW-0812">Transmembrane</keyword>
<evidence type="ECO:0000313" key="3">
    <source>
        <dbReference type="Proteomes" id="UP000652761"/>
    </source>
</evidence>
<protein>
    <submittedName>
        <fullName evidence="2">Uncharacterized protein</fullName>
    </submittedName>
</protein>
<gene>
    <name evidence="2" type="ORF">Taro_010292</name>
</gene>
<feature type="transmembrane region" description="Helical" evidence="1">
    <location>
        <begin position="152"/>
        <end position="172"/>
    </location>
</feature>
<proteinExistence type="predicted"/>
<feature type="transmembrane region" description="Helical" evidence="1">
    <location>
        <begin position="19"/>
        <end position="39"/>
    </location>
</feature>
<evidence type="ECO:0000256" key="1">
    <source>
        <dbReference type="SAM" id="Phobius"/>
    </source>
</evidence>
<sequence>MGGCTAAGDLNDTQYSRPLPWIGLYVAAASLLCGAAMGFDAYSGFRRRQLWFPSRFFSINATTLTLLGIATKLPVDLNTSMPRAADQLTKLSGTVLICTTMGNFMPSLGAMDDSDSLSNVVALGILAVTVVVNVAIQMGTGVIYVFLPEHAIIMLLMMVLLVLLTSSALTVATTKQLLEKEYDSKYGQVSADADTENSGNSIPLPKLKTCVKRYWLMAHTCSPQYVLGRSATCTASGAFCLLAAGVLAQALLRAFIKGSDSVFCSGTSDYEWSSIVVLVAQAIAVLVGTVAPAYRWFNAVGFRSTEGRRWSCSDEFKVEVYWVQRLNEWKEAPLPFQLSSRWGRKNAHELKNAVMAVLVRLQAGVVLMSKFVRLASILPVSWISKSRRLFRKLESFTSSSHDGNVGLKDYVLYLEGEEDLVKLILRSERRDTDKWIEKGKRKQPTALLELINDCSTVSEGFKGAYAFDSDSVPSLIPEQQPPHCWALPVVTLVSIVIALPDIDQSKVDSLRNGVSEGLRYVRLIEKFLDAKGLVNMREAADKIWMSLDLYDRWFDMDLHNVVSGNKSGKEVVEAIRNIAKKSVLDFLDKVRTDSEANKNPLEWPGKVLAANCMYRVCTTILQDYDTKHKTDKNLLTWSQRTISDILGACLTNLPRVIYMECFCCRVEQREENVRDAAFLLGEAEKILEILGNPEVTCFFPAEKQYIDYWPAREMGP</sequence>
<dbReference type="PANTHER" id="PTHR35307">
    <property type="entry name" value="PROTEIN, PUTATIVE-RELATED"/>
    <property type="match status" value="1"/>
</dbReference>
<name>A0A843U790_COLES</name>
<organism evidence="2 3">
    <name type="scientific">Colocasia esculenta</name>
    <name type="common">Wild taro</name>
    <name type="synonym">Arum esculentum</name>
    <dbReference type="NCBI Taxonomy" id="4460"/>
    <lineage>
        <taxon>Eukaryota</taxon>
        <taxon>Viridiplantae</taxon>
        <taxon>Streptophyta</taxon>
        <taxon>Embryophyta</taxon>
        <taxon>Tracheophyta</taxon>
        <taxon>Spermatophyta</taxon>
        <taxon>Magnoliopsida</taxon>
        <taxon>Liliopsida</taxon>
        <taxon>Araceae</taxon>
        <taxon>Aroideae</taxon>
        <taxon>Colocasieae</taxon>
        <taxon>Colocasia</taxon>
    </lineage>
</organism>
<feature type="transmembrane region" description="Helical" evidence="1">
    <location>
        <begin position="233"/>
        <end position="252"/>
    </location>
</feature>
<dbReference type="Proteomes" id="UP000652761">
    <property type="component" value="Unassembled WGS sequence"/>
</dbReference>